<evidence type="ECO:0000259" key="5">
    <source>
        <dbReference type="Pfam" id="PF00195"/>
    </source>
</evidence>
<dbReference type="Pfam" id="PF02797">
    <property type="entry name" value="Chal_sti_synt_C"/>
    <property type="match status" value="1"/>
</dbReference>
<sequence>MIEKLQTLPAGESCSQARILGVGTALPPYALGQAQARELARGLFRDLPQVNRLIGVFENTGIAKRYLARPPEWYTHEHSFPEKNRAWFEAALELSLNASRKALLAAGRTPQDVAGVVFVSTTGIATPSPEAYLAQELGIPPSAIRLPLWGLGCAGGAAGLARSADLARLHPGRVILLVAVELCSLTFIPGDRSKSNVVASSLFADGAAAVVLGAEGVADDPAASSTRFPSVLGGFTRLLPKSYEIMGWDLHPQGLQVRFAQSIPTLVQQQLPALVVQGLEEHGLFPEEIDLHVLHPGGAKVLAAYQEALGSSPESLAAAWEVLREYGNMSSPTVLFVLERLMRGPRKAGEMGLLLALGPGFALEGVLLRW</sequence>
<dbReference type="GO" id="GO:0016747">
    <property type="term" value="F:acyltransferase activity, transferring groups other than amino-acyl groups"/>
    <property type="evidence" value="ECO:0007669"/>
    <property type="project" value="InterPro"/>
</dbReference>
<dbReference type="Gene3D" id="3.40.47.10">
    <property type="match status" value="2"/>
</dbReference>
<organism evidence="7 8">
    <name type="scientific">Allomeiothermus silvanus (strain ATCC 700542 / DSM 9946 / NBRC 106475 / NCIMB 13440 / VI-R2)</name>
    <name type="common">Thermus silvanus</name>
    <dbReference type="NCBI Taxonomy" id="526227"/>
    <lineage>
        <taxon>Bacteria</taxon>
        <taxon>Thermotogati</taxon>
        <taxon>Deinococcota</taxon>
        <taxon>Deinococci</taxon>
        <taxon>Thermales</taxon>
        <taxon>Thermaceae</taxon>
        <taxon>Allomeiothermus</taxon>
    </lineage>
</organism>
<dbReference type="AlphaFoldDB" id="D7BGE8"/>
<evidence type="ECO:0000256" key="3">
    <source>
        <dbReference type="ARBA" id="ARBA00023315"/>
    </source>
</evidence>
<comment type="similarity">
    <text evidence="1">Belongs to the thiolase-like superfamily. Chalcone/stilbene synthases family.</text>
</comment>
<evidence type="ECO:0000259" key="6">
    <source>
        <dbReference type="Pfam" id="PF02797"/>
    </source>
</evidence>
<dbReference type="RefSeq" id="WP_013158321.1">
    <property type="nucleotide sequence ID" value="NC_014212.1"/>
</dbReference>
<dbReference type="Pfam" id="PF00195">
    <property type="entry name" value="Chal_sti_synt_N"/>
    <property type="match status" value="1"/>
</dbReference>
<accession>D7BGE8</accession>
<gene>
    <name evidence="7" type="ordered locus">Mesil_1888</name>
</gene>
<dbReference type="HOGENOM" id="CLU_034992_0_1_0"/>
<feature type="domain" description="Chalcone/stilbene synthase N-terminal" evidence="5">
    <location>
        <begin position="15"/>
        <end position="215"/>
    </location>
</feature>
<keyword evidence="8" id="KW-1185">Reference proteome</keyword>
<evidence type="ECO:0000256" key="1">
    <source>
        <dbReference type="ARBA" id="ARBA00005531"/>
    </source>
</evidence>
<dbReference type="PANTHER" id="PTHR11877">
    <property type="entry name" value="HYDROXYMETHYLGLUTARYL-COA SYNTHASE"/>
    <property type="match status" value="1"/>
</dbReference>
<dbReference type="Proteomes" id="UP000001916">
    <property type="component" value="Chromosome"/>
</dbReference>
<dbReference type="PIRSF" id="PIRSF000451">
    <property type="entry name" value="PKS_III"/>
    <property type="match status" value="1"/>
</dbReference>
<name>D7BGE8_ALLS1</name>
<dbReference type="PROSITE" id="PS00441">
    <property type="entry name" value="CHALCONE_SYNTH"/>
    <property type="match status" value="1"/>
</dbReference>
<dbReference type="OrthoDB" id="9786288at2"/>
<dbReference type="PANTHER" id="PTHR11877:SF99">
    <property type="entry name" value="1,3,6,8-TETRAHYDROXYNAPHTHALENE SYNTHASE"/>
    <property type="match status" value="1"/>
</dbReference>
<dbReference type="InterPro" id="IPR016039">
    <property type="entry name" value="Thiolase-like"/>
</dbReference>
<reference evidence="7 8" key="1">
    <citation type="journal article" date="2010" name="Stand. Genomic Sci.">
        <title>Complete genome sequence of Meiothermus silvanus type strain (VI-R2).</title>
        <authorList>
            <person name="Sikorski J."/>
            <person name="Tindall B.J."/>
            <person name="Lowry S."/>
            <person name="Lucas S."/>
            <person name="Nolan M."/>
            <person name="Copeland A."/>
            <person name="Glavina Del Rio T."/>
            <person name="Tice H."/>
            <person name="Cheng J.F."/>
            <person name="Han C."/>
            <person name="Pitluck S."/>
            <person name="Liolios K."/>
            <person name="Ivanova N."/>
            <person name="Mavromatis K."/>
            <person name="Mikhailova N."/>
            <person name="Pati A."/>
            <person name="Goodwin L."/>
            <person name="Chen A."/>
            <person name="Palaniappan K."/>
            <person name="Land M."/>
            <person name="Hauser L."/>
            <person name="Chang Y.J."/>
            <person name="Jeffries C.D."/>
            <person name="Rohde M."/>
            <person name="Goker M."/>
            <person name="Woyke T."/>
            <person name="Bristow J."/>
            <person name="Eisen J.A."/>
            <person name="Markowitz V."/>
            <person name="Hugenholtz P."/>
            <person name="Kyrpides N.C."/>
            <person name="Klenk H.P."/>
            <person name="Lapidus A."/>
        </authorList>
    </citation>
    <scope>NUCLEOTIDE SEQUENCE [LARGE SCALE GENOMIC DNA]</scope>
    <source>
        <strain evidence="8">ATCC 700542 / DSM 9946 / VI-R2</strain>
    </source>
</reference>
<dbReference type="InterPro" id="IPR011141">
    <property type="entry name" value="Polyketide_synthase_type-III"/>
</dbReference>
<feature type="domain" description="Chalcone/stilbene synthase C-terminal" evidence="6">
    <location>
        <begin position="237"/>
        <end position="369"/>
    </location>
</feature>
<evidence type="ECO:0000256" key="2">
    <source>
        <dbReference type="ARBA" id="ARBA00022679"/>
    </source>
</evidence>
<feature type="active site" description="Acyl-thioester intermediate" evidence="4">
    <location>
        <position position="153"/>
    </location>
</feature>
<dbReference type="InterPro" id="IPR001099">
    <property type="entry name" value="Chalcone/stilbene_synt_N"/>
</dbReference>
<dbReference type="STRING" id="526227.Mesil_1888"/>
<dbReference type="CDD" id="cd00831">
    <property type="entry name" value="CHS_like"/>
    <property type="match status" value="1"/>
</dbReference>
<dbReference type="eggNOG" id="COG3424">
    <property type="taxonomic scope" value="Bacteria"/>
</dbReference>
<proteinExistence type="inferred from homology"/>
<dbReference type="SUPFAM" id="SSF53901">
    <property type="entry name" value="Thiolase-like"/>
    <property type="match status" value="1"/>
</dbReference>
<evidence type="ECO:0000313" key="7">
    <source>
        <dbReference type="EMBL" id="ADH63764.1"/>
    </source>
</evidence>
<dbReference type="InterPro" id="IPR018088">
    <property type="entry name" value="Chalcone/stilbene_synthase_AS"/>
</dbReference>
<evidence type="ECO:0000256" key="4">
    <source>
        <dbReference type="PIRSR" id="PIRSR000451-1"/>
    </source>
</evidence>
<protein>
    <submittedName>
        <fullName evidence="7">Chalcone and stilbene synthase domain protein</fullName>
    </submittedName>
</protein>
<keyword evidence="3" id="KW-0012">Acyltransferase</keyword>
<dbReference type="InterPro" id="IPR012328">
    <property type="entry name" value="Chalcone/stilbene_synt_C"/>
</dbReference>
<evidence type="ECO:0000313" key="8">
    <source>
        <dbReference type="Proteomes" id="UP000001916"/>
    </source>
</evidence>
<dbReference type="KEGG" id="msv:Mesil_1888"/>
<dbReference type="GO" id="GO:0030639">
    <property type="term" value="P:polyketide biosynthetic process"/>
    <property type="evidence" value="ECO:0007669"/>
    <property type="project" value="TreeGrafter"/>
</dbReference>
<dbReference type="EMBL" id="CP002042">
    <property type="protein sequence ID" value="ADH63764.1"/>
    <property type="molecule type" value="Genomic_DNA"/>
</dbReference>
<keyword evidence="2" id="KW-0808">Transferase</keyword>